<evidence type="ECO:0000313" key="13">
    <source>
        <dbReference type="Proteomes" id="UP001208570"/>
    </source>
</evidence>
<feature type="transmembrane region" description="Helical" evidence="10">
    <location>
        <begin position="109"/>
        <end position="130"/>
    </location>
</feature>
<dbReference type="PANTHER" id="PTHR24248">
    <property type="entry name" value="ADRENERGIC RECEPTOR-RELATED G-PROTEIN COUPLED RECEPTOR"/>
    <property type="match status" value="1"/>
</dbReference>
<feature type="transmembrane region" description="Helical" evidence="10">
    <location>
        <begin position="263"/>
        <end position="288"/>
    </location>
</feature>
<keyword evidence="8" id="KW-0807">Transducer</keyword>
<evidence type="ECO:0000256" key="4">
    <source>
        <dbReference type="ARBA" id="ARBA00022989"/>
    </source>
</evidence>
<evidence type="ECO:0000256" key="6">
    <source>
        <dbReference type="ARBA" id="ARBA00023136"/>
    </source>
</evidence>
<evidence type="ECO:0000256" key="10">
    <source>
        <dbReference type="SAM" id="Phobius"/>
    </source>
</evidence>
<dbReference type="GO" id="GO:0004930">
    <property type="term" value="F:G protein-coupled receptor activity"/>
    <property type="evidence" value="ECO:0007669"/>
    <property type="project" value="UniProtKB-KW"/>
</dbReference>
<evidence type="ECO:0000256" key="3">
    <source>
        <dbReference type="ARBA" id="ARBA00022692"/>
    </source>
</evidence>
<sequence length="368" mass="41142">MYFCLSILVISANLLVVVAVRYMRAAKKATIVFLCQLAVCNLVQGIIFLLKAFFFIWPVQEEDECLAFIALSVGTSGAYVTGILYLYLDLFLALKKLSILKPVISTSTAFWMVVIDWIAWLLIGGSGYLFTNPDWDYDKSQGCYLSSGGFNAGYVIGLCVLFLVLFFVIMVCHVGTLHVMRKTYRNMNSNSNNANAPLRDEPRTSTSEFSVGSQDGQRDPPKISKNNVPTESSKTSSAATCPIATNPCQQRAQSKWLKKNMSVMRIVVIVMCIFSVCWYPSVVIIIVIAVCDDCLPATVIYLSNILIIAQYISNGFIYLAKSREFQEAFKRLFSCFIAEFGWSPRNEVVCHGLDPLFLMNLDEKSSFV</sequence>
<evidence type="ECO:0000256" key="5">
    <source>
        <dbReference type="ARBA" id="ARBA00023040"/>
    </source>
</evidence>
<evidence type="ECO:0000313" key="12">
    <source>
        <dbReference type="EMBL" id="KAK2149716.1"/>
    </source>
</evidence>
<name>A0AAD9JAX9_9ANNE</name>
<dbReference type="AlphaFoldDB" id="A0AAD9JAX9"/>
<keyword evidence="5" id="KW-0297">G-protein coupled receptor</keyword>
<proteinExistence type="predicted"/>
<keyword evidence="2" id="KW-1003">Cell membrane</keyword>
<feature type="transmembrane region" description="Helical" evidence="10">
    <location>
        <begin position="30"/>
        <end position="54"/>
    </location>
</feature>
<dbReference type="GO" id="GO:0005886">
    <property type="term" value="C:plasma membrane"/>
    <property type="evidence" value="ECO:0007669"/>
    <property type="project" value="UniProtKB-SubCell"/>
</dbReference>
<dbReference type="PROSITE" id="PS50262">
    <property type="entry name" value="G_PROTEIN_RECEP_F1_2"/>
    <property type="match status" value="1"/>
</dbReference>
<feature type="compositionally biased region" description="Polar residues" evidence="9">
    <location>
        <begin position="204"/>
        <end position="215"/>
    </location>
</feature>
<keyword evidence="6 10" id="KW-0472">Membrane</keyword>
<keyword evidence="13" id="KW-1185">Reference proteome</keyword>
<evidence type="ECO:0000256" key="7">
    <source>
        <dbReference type="ARBA" id="ARBA00023170"/>
    </source>
</evidence>
<dbReference type="Pfam" id="PF00001">
    <property type="entry name" value="7tm_1"/>
    <property type="match status" value="1"/>
</dbReference>
<feature type="domain" description="G-protein coupled receptors family 1 profile" evidence="11">
    <location>
        <begin position="12"/>
        <end position="318"/>
    </location>
</feature>
<feature type="transmembrane region" description="Helical" evidence="10">
    <location>
        <begin position="154"/>
        <end position="177"/>
    </location>
</feature>
<feature type="transmembrane region" description="Helical" evidence="10">
    <location>
        <begin position="6"/>
        <end position="23"/>
    </location>
</feature>
<evidence type="ECO:0000256" key="9">
    <source>
        <dbReference type="SAM" id="MobiDB-lite"/>
    </source>
</evidence>
<organism evidence="12 13">
    <name type="scientific">Paralvinella palmiformis</name>
    <dbReference type="NCBI Taxonomy" id="53620"/>
    <lineage>
        <taxon>Eukaryota</taxon>
        <taxon>Metazoa</taxon>
        <taxon>Spiralia</taxon>
        <taxon>Lophotrochozoa</taxon>
        <taxon>Annelida</taxon>
        <taxon>Polychaeta</taxon>
        <taxon>Sedentaria</taxon>
        <taxon>Canalipalpata</taxon>
        <taxon>Terebellida</taxon>
        <taxon>Terebelliformia</taxon>
        <taxon>Alvinellidae</taxon>
        <taxon>Paralvinella</taxon>
    </lineage>
</organism>
<gene>
    <name evidence="12" type="ORF">LSH36_440g01001</name>
</gene>
<keyword evidence="3 10" id="KW-0812">Transmembrane</keyword>
<evidence type="ECO:0000256" key="8">
    <source>
        <dbReference type="ARBA" id="ARBA00023224"/>
    </source>
</evidence>
<feature type="transmembrane region" description="Helical" evidence="10">
    <location>
        <begin position="66"/>
        <end position="88"/>
    </location>
</feature>
<feature type="transmembrane region" description="Helical" evidence="10">
    <location>
        <begin position="300"/>
        <end position="320"/>
    </location>
</feature>
<reference evidence="12" key="1">
    <citation type="journal article" date="2023" name="Mol. Biol. Evol.">
        <title>Third-Generation Sequencing Reveals the Adaptive Role of the Epigenome in Three Deep-Sea Polychaetes.</title>
        <authorList>
            <person name="Perez M."/>
            <person name="Aroh O."/>
            <person name="Sun Y."/>
            <person name="Lan Y."/>
            <person name="Juniper S.K."/>
            <person name="Young C.R."/>
            <person name="Angers B."/>
            <person name="Qian P.Y."/>
        </authorList>
    </citation>
    <scope>NUCLEOTIDE SEQUENCE</scope>
    <source>
        <strain evidence="12">P08H-3</strain>
    </source>
</reference>
<dbReference type="Gene3D" id="1.20.1070.10">
    <property type="entry name" value="Rhodopsin 7-helix transmembrane proteins"/>
    <property type="match status" value="1"/>
</dbReference>
<dbReference type="Proteomes" id="UP001208570">
    <property type="component" value="Unassembled WGS sequence"/>
</dbReference>
<keyword evidence="4 10" id="KW-1133">Transmembrane helix</keyword>
<evidence type="ECO:0000259" key="11">
    <source>
        <dbReference type="PROSITE" id="PS50262"/>
    </source>
</evidence>
<dbReference type="CDD" id="cd00637">
    <property type="entry name" value="7tm_classA_rhodopsin-like"/>
    <property type="match status" value="1"/>
</dbReference>
<comment type="caution">
    <text evidence="12">The sequence shown here is derived from an EMBL/GenBank/DDBJ whole genome shotgun (WGS) entry which is preliminary data.</text>
</comment>
<evidence type="ECO:0000256" key="2">
    <source>
        <dbReference type="ARBA" id="ARBA00022475"/>
    </source>
</evidence>
<evidence type="ECO:0000256" key="1">
    <source>
        <dbReference type="ARBA" id="ARBA00004651"/>
    </source>
</evidence>
<comment type="subcellular location">
    <subcellularLocation>
        <location evidence="1">Cell membrane</location>
        <topology evidence="1">Multi-pass membrane protein</topology>
    </subcellularLocation>
</comment>
<protein>
    <recommendedName>
        <fullName evidence="11">G-protein coupled receptors family 1 profile domain-containing protein</fullName>
    </recommendedName>
</protein>
<dbReference type="InterPro" id="IPR000276">
    <property type="entry name" value="GPCR_Rhodpsn"/>
</dbReference>
<dbReference type="InterPro" id="IPR017452">
    <property type="entry name" value="GPCR_Rhodpsn_7TM"/>
</dbReference>
<dbReference type="PRINTS" id="PR00237">
    <property type="entry name" value="GPCRRHODOPSN"/>
</dbReference>
<keyword evidence="7" id="KW-0675">Receptor</keyword>
<accession>A0AAD9JAX9</accession>
<dbReference type="SUPFAM" id="SSF81321">
    <property type="entry name" value="Family A G protein-coupled receptor-like"/>
    <property type="match status" value="1"/>
</dbReference>
<dbReference type="EMBL" id="JAODUP010000440">
    <property type="protein sequence ID" value="KAK2149716.1"/>
    <property type="molecule type" value="Genomic_DNA"/>
</dbReference>
<feature type="region of interest" description="Disordered" evidence="9">
    <location>
        <begin position="190"/>
        <end position="239"/>
    </location>
</feature>
<feature type="compositionally biased region" description="Polar residues" evidence="9">
    <location>
        <begin position="224"/>
        <end position="239"/>
    </location>
</feature>